<dbReference type="GO" id="GO:0006123">
    <property type="term" value="P:mitochondrial electron transport, cytochrome c to oxygen"/>
    <property type="evidence" value="ECO:0007669"/>
    <property type="project" value="TreeGrafter"/>
</dbReference>
<dbReference type="PANTHER" id="PTHR11504">
    <property type="entry name" value="CYTOCHROME C OXIDASE POLYPEPTIDE VIA"/>
    <property type="match status" value="1"/>
</dbReference>
<evidence type="ECO:0000256" key="4">
    <source>
        <dbReference type="ARBA" id="ARBA00023128"/>
    </source>
</evidence>
<evidence type="ECO:0000256" key="5">
    <source>
        <dbReference type="ARBA" id="ARBA00023136"/>
    </source>
</evidence>
<dbReference type="AlphaFoldDB" id="A0AAN7QY06"/>
<keyword evidence="3" id="KW-0809">Transit peptide</keyword>
<evidence type="ECO:0000256" key="3">
    <source>
        <dbReference type="ARBA" id="ARBA00022946"/>
    </source>
</evidence>
<comment type="caution">
    <text evidence="7">The sequence shown here is derived from an EMBL/GenBank/DDBJ whole genome shotgun (WGS) entry which is preliminary data.</text>
</comment>
<dbReference type="Proteomes" id="UP001346149">
    <property type="component" value="Unassembled WGS sequence"/>
</dbReference>
<dbReference type="EMBL" id="JAXQNO010000014">
    <property type="protein sequence ID" value="KAK4784024.1"/>
    <property type="molecule type" value="Genomic_DNA"/>
</dbReference>
<evidence type="ECO:0000256" key="6">
    <source>
        <dbReference type="SAM" id="MobiDB-lite"/>
    </source>
</evidence>
<protein>
    <submittedName>
        <fullName evidence="7">Uncharacterized protein</fullName>
    </submittedName>
</protein>
<proteinExistence type="predicted"/>
<reference evidence="7 8" key="1">
    <citation type="journal article" date="2023" name="Hortic Res">
        <title>Pangenome of water caltrop reveals structural variations and asymmetric subgenome divergence after allopolyploidization.</title>
        <authorList>
            <person name="Zhang X."/>
            <person name="Chen Y."/>
            <person name="Wang L."/>
            <person name="Yuan Y."/>
            <person name="Fang M."/>
            <person name="Shi L."/>
            <person name="Lu R."/>
            <person name="Comes H.P."/>
            <person name="Ma Y."/>
            <person name="Chen Y."/>
            <person name="Huang G."/>
            <person name="Zhou Y."/>
            <person name="Zheng Z."/>
            <person name="Qiu Y."/>
        </authorList>
    </citation>
    <scope>NUCLEOTIDE SEQUENCE [LARGE SCALE GENOMIC DNA]</scope>
    <source>
        <strain evidence="7">F231</strain>
    </source>
</reference>
<dbReference type="PANTHER" id="PTHR11504:SF0">
    <property type="entry name" value="CYTOCHROME C OXIDASE SUBUNIT"/>
    <property type="match status" value="1"/>
</dbReference>
<dbReference type="InterPro" id="IPR036418">
    <property type="entry name" value="Cyt_c_oxidase_su6a_sf"/>
</dbReference>
<evidence type="ECO:0000256" key="2">
    <source>
        <dbReference type="ARBA" id="ARBA00022792"/>
    </source>
</evidence>
<accession>A0AAN7QY06</accession>
<sequence>MATTLVRSALRTALRGGSRPSAAPKRSFSSSAGHDDAHETAKWEKITYLGIATCTILAFYNLSKGHPHYNEPPQYSYLHIRNKEFPWGPDGLFEFISLETHFVKSRFQRIKMYGELRMIWLLGCFHLQVLCTWEDANILGPPIIHSKNGVDMPN</sequence>
<keyword evidence="5" id="KW-0472">Membrane</keyword>
<name>A0AAN7QY06_TRANT</name>
<keyword evidence="4" id="KW-0496">Mitochondrion</keyword>
<feature type="region of interest" description="Disordered" evidence="6">
    <location>
        <begin position="14"/>
        <end position="34"/>
    </location>
</feature>
<dbReference type="InterPro" id="IPR001349">
    <property type="entry name" value="Cyt_c_oxidase_su6a"/>
</dbReference>
<evidence type="ECO:0000256" key="1">
    <source>
        <dbReference type="ARBA" id="ARBA00004273"/>
    </source>
</evidence>
<dbReference type="Gene3D" id="4.10.95.10">
    <property type="entry name" value="Cytochrome c oxidase, subunit VIa"/>
    <property type="match status" value="1"/>
</dbReference>
<evidence type="ECO:0000313" key="7">
    <source>
        <dbReference type="EMBL" id="KAK4784024.1"/>
    </source>
</evidence>
<dbReference type="SUPFAM" id="SSF81411">
    <property type="entry name" value="Mitochondrial cytochrome c oxidase subunit VIa"/>
    <property type="match status" value="1"/>
</dbReference>
<organism evidence="7 8">
    <name type="scientific">Trapa natans</name>
    <name type="common">Water chestnut</name>
    <dbReference type="NCBI Taxonomy" id="22666"/>
    <lineage>
        <taxon>Eukaryota</taxon>
        <taxon>Viridiplantae</taxon>
        <taxon>Streptophyta</taxon>
        <taxon>Embryophyta</taxon>
        <taxon>Tracheophyta</taxon>
        <taxon>Spermatophyta</taxon>
        <taxon>Magnoliopsida</taxon>
        <taxon>eudicotyledons</taxon>
        <taxon>Gunneridae</taxon>
        <taxon>Pentapetalae</taxon>
        <taxon>rosids</taxon>
        <taxon>malvids</taxon>
        <taxon>Myrtales</taxon>
        <taxon>Lythraceae</taxon>
        <taxon>Trapa</taxon>
    </lineage>
</organism>
<gene>
    <name evidence="7" type="ORF">SAY86_018392</name>
</gene>
<dbReference type="FunFam" id="4.10.95.10:FF:000002">
    <property type="entry name" value="Cytochrome c oxidase subunit Via"/>
    <property type="match status" value="1"/>
</dbReference>
<keyword evidence="8" id="KW-1185">Reference proteome</keyword>
<dbReference type="GO" id="GO:0005743">
    <property type="term" value="C:mitochondrial inner membrane"/>
    <property type="evidence" value="ECO:0007669"/>
    <property type="project" value="UniProtKB-SubCell"/>
</dbReference>
<evidence type="ECO:0000313" key="8">
    <source>
        <dbReference type="Proteomes" id="UP001346149"/>
    </source>
</evidence>
<comment type="subcellular location">
    <subcellularLocation>
        <location evidence="1">Mitochondrion inner membrane</location>
    </subcellularLocation>
</comment>
<dbReference type="GO" id="GO:0030234">
    <property type="term" value="F:enzyme regulator activity"/>
    <property type="evidence" value="ECO:0007669"/>
    <property type="project" value="TreeGrafter"/>
</dbReference>
<keyword evidence="2" id="KW-0999">Mitochondrion inner membrane</keyword>